<comment type="caution">
    <text evidence="3">The sequence shown here is derived from an EMBL/GenBank/DDBJ whole genome shotgun (WGS) entry which is preliminary data.</text>
</comment>
<keyword evidence="4" id="KW-1185">Reference proteome</keyword>
<dbReference type="AlphaFoldDB" id="A0A423TIH9"/>
<keyword evidence="2" id="KW-0732">Signal</keyword>
<evidence type="ECO:0000313" key="3">
    <source>
        <dbReference type="EMBL" id="ROT76255.1"/>
    </source>
</evidence>
<evidence type="ECO:0000313" key="4">
    <source>
        <dbReference type="Proteomes" id="UP000283509"/>
    </source>
</evidence>
<feature type="region of interest" description="Disordered" evidence="1">
    <location>
        <begin position="152"/>
        <end position="201"/>
    </location>
</feature>
<sequence length="257" mass="29425">MIAPNSIIVLLVPALVLAQDTYDPTDYEHHPMITAAMEAHLNRDCSDVDPDPESYWMAKFSDLVKDRLPNEAVTWDDLLPNLERLSEYDEKGYLEAIAKGKLDVSSLRFPDPHLEPLILPAYMPVKYQPEKLPTIVLQQIFNGEYVYEEVLPSPSRKRRSLDDGEGEDEADEQKAEQPRLFRHKRSSYSDDIPPVEGHSMNHEVDEVEYGEEGQLLNRKRRELPEGMAVFPPKNSMFAVKTLCMRTNATGHIEFPTM</sequence>
<dbReference type="OrthoDB" id="6353761at2759"/>
<gene>
    <name evidence="3" type="ORF">C7M84_005149</name>
</gene>
<organism evidence="3 4">
    <name type="scientific">Penaeus vannamei</name>
    <name type="common">Whiteleg shrimp</name>
    <name type="synonym">Litopenaeus vannamei</name>
    <dbReference type="NCBI Taxonomy" id="6689"/>
    <lineage>
        <taxon>Eukaryota</taxon>
        <taxon>Metazoa</taxon>
        <taxon>Ecdysozoa</taxon>
        <taxon>Arthropoda</taxon>
        <taxon>Crustacea</taxon>
        <taxon>Multicrustacea</taxon>
        <taxon>Malacostraca</taxon>
        <taxon>Eumalacostraca</taxon>
        <taxon>Eucarida</taxon>
        <taxon>Decapoda</taxon>
        <taxon>Dendrobranchiata</taxon>
        <taxon>Penaeoidea</taxon>
        <taxon>Penaeidae</taxon>
        <taxon>Penaeus</taxon>
    </lineage>
</organism>
<proteinExistence type="predicted"/>
<feature type="chain" id="PRO_5018992279" evidence="2">
    <location>
        <begin position="19"/>
        <end position="257"/>
    </location>
</feature>
<reference evidence="3 4" key="2">
    <citation type="submission" date="2019-01" db="EMBL/GenBank/DDBJ databases">
        <title>The decoding of complex shrimp genome reveals the adaptation for benthos swimmer, frequently molting mechanism and breeding impact on genome.</title>
        <authorList>
            <person name="Sun Y."/>
            <person name="Gao Y."/>
            <person name="Yu Y."/>
        </authorList>
    </citation>
    <scope>NUCLEOTIDE SEQUENCE [LARGE SCALE GENOMIC DNA]</scope>
    <source>
        <tissue evidence="3">Muscle</tissue>
    </source>
</reference>
<feature type="signal peptide" evidence="2">
    <location>
        <begin position="1"/>
        <end position="18"/>
    </location>
</feature>
<evidence type="ECO:0000256" key="1">
    <source>
        <dbReference type="SAM" id="MobiDB-lite"/>
    </source>
</evidence>
<dbReference type="EMBL" id="QCYY01001677">
    <property type="protein sequence ID" value="ROT76255.1"/>
    <property type="molecule type" value="Genomic_DNA"/>
</dbReference>
<name>A0A423TIH9_PENVA</name>
<protein>
    <submittedName>
        <fullName evidence="3">Uncharacterized protein</fullName>
    </submittedName>
</protein>
<evidence type="ECO:0000256" key="2">
    <source>
        <dbReference type="SAM" id="SignalP"/>
    </source>
</evidence>
<accession>A0A423TIH9</accession>
<dbReference type="Proteomes" id="UP000283509">
    <property type="component" value="Unassembled WGS sequence"/>
</dbReference>
<reference evidence="3 4" key="1">
    <citation type="submission" date="2018-04" db="EMBL/GenBank/DDBJ databases">
        <authorList>
            <person name="Zhang X."/>
            <person name="Yuan J."/>
            <person name="Li F."/>
            <person name="Xiang J."/>
        </authorList>
    </citation>
    <scope>NUCLEOTIDE SEQUENCE [LARGE SCALE GENOMIC DNA]</scope>
    <source>
        <tissue evidence="3">Muscle</tissue>
    </source>
</reference>